<dbReference type="Proteomes" id="UP000005239">
    <property type="component" value="Unassembled WGS sequence"/>
</dbReference>
<accession>A0A2A6CDP3</accession>
<reference evidence="2" key="1">
    <citation type="journal article" date="2008" name="Nat. Genet.">
        <title>The Pristionchus pacificus genome provides a unique perspective on nematode lifestyle and parasitism.</title>
        <authorList>
            <person name="Dieterich C."/>
            <person name="Clifton S.W."/>
            <person name="Schuster L.N."/>
            <person name="Chinwalla A."/>
            <person name="Delehaunty K."/>
            <person name="Dinkelacker I."/>
            <person name="Fulton L."/>
            <person name="Fulton R."/>
            <person name="Godfrey J."/>
            <person name="Minx P."/>
            <person name="Mitreva M."/>
            <person name="Roeseler W."/>
            <person name="Tian H."/>
            <person name="Witte H."/>
            <person name="Yang S.P."/>
            <person name="Wilson R.K."/>
            <person name="Sommer R.J."/>
        </authorList>
    </citation>
    <scope>NUCLEOTIDE SEQUENCE [LARGE SCALE GENOMIC DNA]</scope>
    <source>
        <strain evidence="2">PS312</strain>
    </source>
</reference>
<protein>
    <submittedName>
        <fullName evidence="1">Ground-like domain-containing protein</fullName>
    </submittedName>
</protein>
<proteinExistence type="predicted"/>
<accession>A0A8R1U3G3</accession>
<dbReference type="AlphaFoldDB" id="A0A2A6CDP3"/>
<evidence type="ECO:0000313" key="1">
    <source>
        <dbReference type="EnsemblMetazoa" id="PPA02970.1"/>
    </source>
</evidence>
<gene>
    <name evidence="1" type="primary">WBGene00092524</name>
</gene>
<reference evidence="1" key="2">
    <citation type="submission" date="2022-06" db="UniProtKB">
        <authorList>
            <consortium name="EnsemblMetazoa"/>
        </authorList>
    </citation>
    <scope>IDENTIFICATION</scope>
    <source>
        <strain evidence="1">PS312</strain>
    </source>
</reference>
<dbReference type="Pfam" id="PF04155">
    <property type="entry name" value="Ground-like"/>
    <property type="match status" value="1"/>
</dbReference>
<keyword evidence="2" id="KW-1185">Reference proteome</keyword>
<sequence length="176" mass="19157">MLPFATLFLMCGLFVLLPGLVLLADSARQTIEERPSISAGGMMDTQKSAHIQPSQSIHQQSTSVADIISLLKMVKEAGRVRGVGPNVRKESLPSSPFNPFGGSVVKTTRVKNKSSPFVRDPNCNSSQLREILIQSITCSSFESKQRINAAIERNLEGSFSIICAECAFSYLAHTIQ</sequence>
<evidence type="ECO:0000313" key="2">
    <source>
        <dbReference type="Proteomes" id="UP000005239"/>
    </source>
</evidence>
<dbReference type="InterPro" id="IPR007284">
    <property type="entry name" value="Ground-like_dom"/>
</dbReference>
<name>A0A2A6CDP3_PRIPA</name>
<dbReference type="EnsemblMetazoa" id="PPA02970.1">
    <property type="protein sequence ID" value="PPA02970.1"/>
    <property type="gene ID" value="WBGene00092524"/>
</dbReference>
<organism evidence="1 2">
    <name type="scientific">Pristionchus pacificus</name>
    <name type="common">Parasitic nematode worm</name>
    <dbReference type="NCBI Taxonomy" id="54126"/>
    <lineage>
        <taxon>Eukaryota</taxon>
        <taxon>Metazoa</taxon>
        <taxon>Ecdysozoa</taxon>
        <taxon>Nematoda</taxon>
        <taxon>Chromadorea</taxon>
        <taxon>Rhabditida</taxon>
        <taxon>Rhabditina</taxon>
        <taxon>Diplogasteromorpha</taxon>
        <taxon>Diplogasteroidea</taxon>
        <taxon>Neodiplogasteridae</taxon>
        <taxon>Pristionchus</taxon>
    </lineage>
</organism>